<name>X7Z5N7_MYCXE</name>
<gene>
    <name evidence="2" type="ORF">I553_7085</name>
</gene>
<dbReference type="PATRIC" id="fig|1299334.3.peg.8848"/>
<reference evidence="2" key="1">
    <citation type="submission" date="2014-01" db="EMBL/GenBank/DDBJ databases">
        <authorList>
            <person name="Brown-Elliot B."/>
            <person name="Wallace R."/>
            <person name="Lenaerts A."/>
            <person name="Ordway D."/>
            <person name="DeGroote M.A."/>
            <person name="Parker T."/>
            <person name="Sizemore C."/>
            <person name="Tallon L.J."/>
            <person name="Sadzewicz L.K."/>
            <person name="Sengamalay N."/>
            <person name="Fraser C.M."/>
            <person name="Hine E."/>
            <person name="Shefchek K.A."/>
            <person name="Das S.P."/>
            <person name="Tettelin H."/>
        </authorList>
    </citation>
    <scope>NUCLEOTIDE SEQUENCE [LARGE SCALE GENOMIC DNA]</scope>
    <source>
        <strain evidence="2">4042</strain>
    </source>
</reference>
<evidence type="ECO:0000256" key="1">
    <source>
        <dbReference type="SAM" id="MobiDB-lite"/>
    </source>
</evidence>
<organism evidence="2">
    <name type="scientific">Mycobacterium xenopi 4042</name>
    <dbReference type="NCBI Taxonomy" id="1299334"/>
    <lineage>
        <taxon>Bacteria</taxon>
        <taxon>Bacillati</taxon>
        <taxon>Actinomycetota</taxon>
        <taxon>Actinomycetes</taxon>
        <taxon>Mycobacteriales</taxon>
        <taxon>Mycobacteriaceae</taxon>
        <taxon>Mycobacterium</taxon>
    </lineage>
</organism>
<sequence>MEWENNDNGRQRWCVRLVQGGGFAGPLFDGFDNVYVGQPGAILSFPPTQWTRWRAPVIGMPSTPRILDEGQLLVVTHLGQVVVFDAHRGTVVGSPLDLVDGVDPTDPTRGLADCPPARPGCPVAAAPAFAASSGMVVIGLWPRRQRRGAGGAEISPGPESAADPRMGQRCGRCRCAGQPGVVGRRVDRVRQWPRRATVGAQRR</sequence>
<dbReference type="EMBL" id="JAOB01000081">
    <property type="protein sequence ID" value="EUA13965.1"/>
    <property type="molecule type" value="Genomic_DNA"/>
</dbReference>
<feature type="region of interest" description="Disordered" evidence="1">
    <location>
        <begin position="147"/>
        <end position="169"/>
    </location>
</feature>
<comment type="caution">
    <text evidence="2">The sequence shown here is derived from an EMBL/GenBank/DDBJ whole genome shotgun (WGS) entry which is preliminary data.</text>
</comment>
<dbReference type="AlphaFoldDB" id="X7Z5N7"/>
<evidence type="ECO:0000313" key="2">
    <source>
        <dbReference type="EMBL" id="EUA13965.1"/>
    </source>
</evidence>
<protein>
    <submittedName>
        <fullName evidence="2">Putative pyrrolo-quinoline quinone</fullName>
    </submittedName>
</protein>
<dbReference type="InterPro" id="IPR011047">
    <property type="entry name" value="Quinoprotein_ADH-like_sf"/>
</dbReference>
<proteinExistence type="predicted"/>
<dbReference type="SUPFAM" id="SSF50998">
    <property type="entry name" value="Quinoprotein alcohol dehydrogenase-like"/>
    <property type="match status" value="1"/>
</dbReference>
<accession>X7Z5N7</accession>